<proteinExistence type="predicted"/>
<accession>A0A4C1T047</accession>
<feature type="compositionally biased region" description="Basic and acidic residues" evidence="1">
    <location>
        <begin position="19"/>
        <end position="50"/>
    </location>
</feature>
<gene>
    <name evidence="2" type="ORF">EVAR_4849_1</name>
</gene>
<sequence length="119" mass="14171">MHTYSRARKRAHVHAYATHTHERTHTHTHIQTEIERERARGTEDKQRDRQSLTSSFLQCRERVKCHFLASRRTLTQQSSARWRSFTDVITDAINTYRRDQRDNAFSLSIAMRSPLSVLY</sequence>
<evidence type="ECO:0000313" key="3">
    <source>
        <dbReference type="Proteomes" id="UP000299102"/>
    </source>
</evidence>
<organism evidence="2 3">
    <name type="scientific">Eumeta variegata</name>
    <name type="common">Bagworm moth</name>
    <name type="synonym">Eumeta japonica</name>
    <dbReference type="NCBI Taxonomy" id="151549"/>
    <lineage>
        <taxon>Eukaryota</taxon>
        <taxon>Metazoa</taxon>
        <taxon>Ecdysozoa</taxon>
        <taxon>Arthropoda</taxon>
        <taxon>Hexapoda</taxon>
        <taxon>Insecta</taxon>
        <taxon>Pterygota</taxon>
        <taxon>Neoptera</taxon>
        <taxon>Endopterygota</taxon>
        <taxon>Lepidoptera</taxon>
        <taxon>Glossata</taxon>
        <taxon>Ditrysia</taxon>
        <taxon>Tineoidea</taxon>
        <taxon>Psychidae</taxon>
        <taxon>Oiketicinae</taxon>
        <taxon>Eumeta</taxon>
    </lineage>
</organism>
<evidence type="ECO:0000256" key="1">
    <source>
        <dbReference type="SAM" id="MobiDB-lite"/>
    </source>
</evidence>
<dbReference type="EMBL" id="BGZK01000026">
    <property type="protein sequence ID" value="GBP07504.1"/>
    <property type="molecule type" value="Genomic_DNA"/>
</dbReference>
<keyword evidence="3" id="KW-1185">Reference proteome</keyword>
<name>A0A4C1T047_EUMVA</name>
<evidence type="ECO:0000313" key="2">
    <source>
        <dbReference type="EMBL" id="GBP07504.1"/>
    </source>
</evidence>
<feature type="region of interest" description="Disordered" evidence="1">
    <location>
        <begin position="18"/>
        <end position="53"/>
    </location>
</feature>
<protein>
    <submittedName>
        <fullName evidence="2">Uncharacterized protein</fullName>
    </submittedName>
</protein>
<reference evidence="2 3" key="1">
    <citation type="journal article" date="2019" name="Commun. Biol.">
        <title>The bagworm genome reveals a unique fibroin gene that provides high tensile strength.</title>
        <authorList>
            <person name="Kono N."/>
            <person name="Nakamura H."/>
            <person name="Ohtoshi R."/>
            <person name="Tomita M."/>
            <person name="Numata K."/>
            <person name="Arakawa K."/>
        </authorList>
    </citation>
    <scope>NUCLEOTIDE SEQUENCE [LARGE SCALE GENOMIC DNA]</scope>
</reference>
<dbReference type="Proteomes" id="UP000299102">
    <property type="component" value="Unassembled WGS sequence"/>
</dbReference>
<dbReference type="AlphaFoldDB" id="A0A4C1T047"/>
<comment type="caution">
    <text evidence="2">The sequence shown here is derived from an EMBL/GenBank/DDBJ whole genome shotgun (WGS) entry which is preliminary data.</text>
</comment>